<proteinExistence type="predicted"/>
<evidence type="ECO:0000256" key="1">
    <source>
        <dbReference type="SAM" id="MobiDB-lite"/>
    </source>
</evidence>
<dbReference type="EMBL" id="JAZDUA010000411">
    <property type="protein sequence ID" value="KAK7792949.1"/>
    <property type="molecule type" value="Genomic_DNA"/>
</dbReference>
<evidence type="ECO:0000313" key="3">
    <source>
        <dbReference type="Proteomes" id="UP001378592"/>
    </source>
</evidence>
<keyword evidence="3" id="KW-1185">Reference proteome</keyword>
<comment type="caution">
    <text evidence="2">The sequence shown here is derived from an EMBL/GenBank/DDBJ whole genome shotgun (WGS) entry which is preliminary data.</text>
</comment>
<organism evidence="2 3">
    <name type="scientific">Gryllus longicercus</name>
    <dbReference type="NCBI Taxonomy" id="2509291"/>
    <lineage>
        <taxon>Eukaryota</taxon>
        <taxon>Metazoa</taxon>
        <taxon>Ecdysozoa</taxon>
        <taxon>Arthropoda</taxon>
        <taxon>Hexapoda</taxon>
        <taxon>Insecta</taxon>
        <taxon>Pterygota</taxon>
        <taxon>Neoptera</taxon>
        <taxon>Polyneoptera</taxon>
        <taxon>Orthoptera</taxon>
        <taxon>Ensifera</taxon>
        <taxon>Gryllidea</taxon>
        <taxon>Grylloidea</taxon>
        <taxon>Gryllidae</taxon>
        <taxon>Gryllinae</taxon>
        <taxon>Gryllus</taxon>
    </lineage>
</organism>
<gene>
    <name evidence="2" type="ORF">R5R35_008087</name>
</gene>
<accession>A0AAN9V7D6</accession>
<evidence type="ECO:0000313" key="2">
    <source>
        <dbReference type="EMBL" id="KAK7792949.1"/>
    </source>
</evidence>
<feature type="region of interest" description="Disordered" evidence="1">
    <location>
        <begin position="111"/>
        <end position="167"/>
    </location>
</feature>
<dbReference type="AlphaFoldDB" id="A0AAN9V7D6"/>
<dbReference type="Proteomes" id="UP001378592">
    <property type="component" value="Unassembled WGS sequence"/>
</dbReference>
<protein>
    <submittedName>
        <fullName evidence="2">Uncharacterized protein</fullName>
    </submittedName>
</protein>
<sequence length="190" mass="21220">MSLETSVTEGLGVSWERVWVDALILRIPGEVILELTADLVPQTDESPYEEVEFTHLGHKSYADQPVQFHCLSRVQAKPTHSVARDRSDASFTPPSSLDLEWEHEGGLLQFAPVPEEDPDKISSSDSHCPINSDDWSRISSPDSLEWDPVEAPLTSTASRSTGLDPATEMLLKRIEHLESSTLRETGDWKR</sequence>
<reference evidence="2 3" key="1">
    <citation type="submission" date="2024-03" db="EMBL/GenBank/DDBJ databases">
        <title>The genome assembly and annotation of the cricket Gryllus longicercus Weissman &amp; Gray.</title>
        <authorList>
            <person name="Szrajer S."/>
            <person name="Gray D."/>
            <person name="Ylla G."/>
        </authorList>
    </citation>
    <scope>NUCLEOTIDE SEQUENCE [LARGE SCALE GENOMIC DNA]</scope>
    <source>
        <strain evidence="2">DAG 2021-001</strain>
        <tissue evidence="2">Whole body minus gut</tissue>
    </source>
</reference>
<name>A0AAN9V7D6_9ORTH</name>